<protein>
    <recommendedName>
        <fullName evidence="3">Bacterial Ig-like domain-containing protein</fullName>
    </recommendedName>
</protein>
<dbReference type="EMBL" id="FOSD01000015">
    <property type="protein sequence ID" value="SFK99710.1"/>
    <property type="molecule type" value="Genomic_DNA"/>
</dbReference>
<evidence type="ECO:0000313" key="1">
    <source>
        <dbReference type="EMBL" id="SFK99710.1"/>
    </source>
</evidence>
<evidence type="ECO:0008006" key="3">
    <source>
        <dbReference type="Google" id="ProtNLM"/>
    </source>
</evidence>
<dbReference type="InterPro" id="IPR013783">
    <property type="entry name" value="Ig-like_fold"/>
</dbReference>
<proteinExistence type="predicted"/>
<organism evidence="1 2">
    <name type="scientific">Candidatus Pantoea symbiotica</name>
    <dbReference type="NCBI Taxonomy" id="1884370"/>
    <lineage>
        <taxon>Bacteria</taxon>
        <taxon>Pseudomonadati</taxon>
        <taxon>Pseudomonadota</taxon>
        <taxon>Gammaproteobacteria</taxon>
        <taxon>Enterobacterales</taxon>
        <taxon>Erwiniaceae</taxon>
        <taxon>Pantoea</taxon>
    </lineage>
</organism>
<dbReference type="Proteomes" id="UP000198841">
    <property type="component" value="Unassembled WGS sequence"/>
</dbReference>
<keyword evidence="2" id="KW-1185">Reference proteome</keyword>
<name>A0A1I4E416_9GAMM</name>
<dbReference type="Gene3D" id="2.60.40.10">
    <property type="entry name" value="Immunoglobulins"/>
    <property type="match status" value="3"/>
</dbReference>
<accession>A0A1I4E416</accession>
<gene>
    <name evidence="1" type="ORF">SAMN05518863_11536</name>
</gene>
<evidence type="ECO:0000313" key="2">
    <source>
        <dbReference type="Proteomes" id="UP000198841"/>
    </source>
</evidence>
<reference evidence="1 2" key="1">
    <citation type="submission" date="2016-10" db="EMBL/GenBank/DDBJ databases">
        <authorList>
            <person name="Varghese N."/>
            <person name="Submissions S."/>
        </authorList>
    </citation>
    <scope>NUCLEOTIDE SEQUENCE [LARGE SCALE GENOMIC DNA]</scope>
    <source>
        <strain evidence="1 2">YR512</strain>
    </source>
</reference>
<dbReference type="RefSeq" id="WP_091004334.1">
    <property type="nucleotide sequence ID" value="NZ_FOSD01000015.1"/>
</dbReference>
<comment type="caution">
    <text evidence="1">The sequence shown here is derived from an EMBL/GenBank/DDBJ whole genome shotgun (WGS) entry which is preliminary data.</text>
</comment>
<sequence length="1213" mass="131733">MDFKKNRYNPYGTEQDELPVAQTSVATAVMAAAPPAVPEERFDAERSQKISSGSLLETQAGLIIQNHNSRLEIAEFNWFGYNSKTLQVGEKSTINFTLGAQGMSEFSFDYFALHNHTTVMNFYDVNGTLIGSEKLLYTGSVTSKQFVIKTLSFTAPAGTQIARAELVTGDEPAVGDYGFHVDNVRWAAAGLLPVNFTFDRMQKDTGTSATDFITKDGSAGRQVEGTLSRALSANETLEFWDGSRWVAASVNGMRWQAQDDTAHAADWEYRLRVVDTAGNATPEQSHQVVLDVTPPPVQVIFERMSKDDGVADDWRTADGSAGRLVSGSLDRTPDAGDVAEYSYDGGKTWHTLTLNGLDWSFTDPDSHNADWQYLIRFIDIAGNVAAPAVQDVVLLPLDITLSFDRMEKDTGASDSDFITRDGSAGRRVEGTLSRELNAGETLQFWNGTAWVNATATGLTWQAQDDAAHGGSWTYRLRVVDATGSTLEDQHQDVLLTPPSPVRVTFDYMEKDDGIAGDWRTSDGSAGRLVSGKLDRALSPGDVVEYSLDGGVSWQVASLNGLGWSFTDPAAHGQDWVYLVRIHDVAGNIAAPVSQTAVLLPPPPVSLTFERMDKDSGISATDFITNDGSAGRLVEGTLSRALSAGETLEMWDGQRWVSVSVSGLSWSAQDDAAHAADWQYKLRVLNPGGVPFHEQTQDVVLDLVLPDAAGLSGMGKDSGLDVQNLYTSDGRAGRIYWGTFAAAETGARVEVTTDGGLTWHDALTDGNRWSWQDNEDHGADWTVQTRITDRAGNTYEGTPHQVRMDATPPDHPDLINREGDRLTVSLKNSGVVAGDRIIVHIDGKNAFYTLTAADIQAGQAVVTLPANSRLSAEYRAAFMDAHGNVSDYFSRTPLIFDFEDQKAFNHPVRNKAYDFGLFSIIWSGSSANHGITGVAKEQGMQYPTNTLGITCVGDPVTLMLNHGKKSNKMTFEIKDLTLGDIRIEFYDDGKLAYNYTAYMRNGKYQYLTVDLPAGKEFTSIKFIPATSGDVLAIDNLNFWVYDDKIVSTETTQTVLNGDIISVGDNLDNIFIVNKVSDLSKIEIFNGNGGIDTLKLAGANQTLDLTSFLGKIQSMEVIDITGSGNNTLNLSLGDILQQGGKDLFNISGNVQMVVKGNAGDKINLSDLLPDKSDVGDWSSSGNVTVGGVTYAVWQHSALDAELLVQSGITTNLLNH</sequence>